<evidence type="ECO:0000313" key="1">
    <source>
        <dbReference type="EMBL" id="KAK3782011.1"/>
    </source>
</evidence>
<dbReference type="Proteomes" id="UP001283361">
    <property type="component" value="Unassembled WGS sequence"/>
</dbReference>
<gene>
    <name evidence="1" type="ORF">RRG08_027185</name>
</gene>
<sequence length="102" mass="10901">MCLSSSVSLASLFTSESLIRVISELSSLNFILAGVTHWRSNGGSSMVPNAADCSGSYFLSPMDSRMASVPPLPYFEANVLKARKPPPLVFITEITFPSSGVQ</sequence>
<proteinExistence type="predicted"/>
<keyword evidence="2" id="KW-1185">Reference proteome</keyword>
<reference evidence="1" key="1">
    <citation type="journal article" date="2023" name="G3 (Bethesda)">
        <title>A reference genome for the long-term kleptoplast-retaining sea slug Elysia crispata morphotype clarki.</title>
        <authorList>
            <person name="Eastman K.E."/>
            <person name="Pendleton A.L."/>
            <person name="Shaikh M.A."/>
            <person name="Suttiyut T."/>
            <person name="Ogas R."/>
            <person name="Tomko P."/>
            <person name="Gavelis G."/>
            <person name="Widhalm J.R."/>
            <person name="Wisecaver J.H."/>
        </authorList>
    </citation>
    <scope>NUCLEOTIDE SEQUENCE</scope>
    <source>
        <strain evidence="1">ECLA1</strain>
    </source>
</reference>
<organism evidence="1 2">
    <name type="scientific">Elysia crispata</name>
    <name type="common">lettuce slug</name>
    <dbReference type="NCBI Taxonomy" id="231223"/>
    <lineage>
        <taxon>Eukaryota</taxon>
        <taxon>Metazoa</taxon>
        <taxon>Spiralia</taxon>
        <taxon>Lophotrochozoa</taxon>
        <taxon>Mollusca</taxon>
        <taxon>Gastropoda</taxon>
        <taxon>Heterobranchia</taxon>
        <taxon>Euthyneura</taxon>
        <taxon>Panpulmonata</taxon>
        <taxon>Sacoglossa</taxon>
        <taxon>Placobranchoidea</taxon>
        <taxon>Plakobranchidae</taxon>
        <taxon>Elysia</taxon>
    </lineage>
</organism>
<evidence type="ECO:0000313" key="2">
    <source>
        <dbReference type="Proteomes" id="UP001283361"/>
    </source>
</evidence>
<accession>A0AAE1DT15</accession>
<protein>
    <submittedName>
        <fullName evidence="1">Uncharacterized protein</fullName>
    </submittedName>
</protein>
<name>A0AAE1DT15_9GAST</name>
<comment type="caution">
    <text evidence="1">The sequence shown here is derived from an EMBL/GenBank/DDBJ whole genome shotgun (WGS) entry which is preliminary data.</text>
</comment>
<dbReference type="AlphaFoldDB" id="A0AAE1DT15"/>
<dbReference type="EMBL" id="JAWDGP010002547">
    <property type="protein sequence ID" value="KAK3782011.1"/>
    <property type="molecule type" value="Genomic_DNA"/>
</dbReference>